<dbReference type="Gene3D" id="2.40.70.10">
    <property type="entry name" value="Acid Proteases"/>
    <property type="match status" value="1"/>
</dbReference>
<dbReference type="Proteomes" id="UP000541610">
    <property type="component" value="Unassembled WGS sequence"/>
</dbReference>
<dbReference type="EMBL" id="JABANP010000117">
    <property type="protein sequence ID" value="KAF4689707.1"/>
    <property type="molecule type" value="Genomic_DNA"/>
</dbReference>
<dbReference type="Pfam" id="PF00078">
    <property type="entry name" value="RVT_1"/>
    <property type="match status" value="1"/>
</dbReference>
<reference evidence="2 3" key="1">
    <citation type="submission" date="2020-04" db="EMBL/GenBank/DDBJ databases">
        <title>Perkinsus olseni comparative genomics.</title>
        <authorList>
            <person name="Bogema D.R."/>
        </authorList>
    </citation>
    <scope>NUCLEOTIDE SEQUENCE [LARGE SCALE GENOMIC DNA]</scope>
    <source>
        <strain evidence="2">00978-12</strain>
    </source>
</reference>
<gene>
    <name evidence="2" type="ORF">FOZ60_001209</name>
</gene>
<dbReference type="OrthoDB" id="448335at2759"/>
<accession>A0A7J6P1L1</accession>
<dbReference type="InterPro" id="IPR000477">
    <property type="entry name" value="RT_dom"/>
</dbReference>
<dbReference type="InterPro" id="IPR043128">
    <property type="entry name" value="Rev_trsase/Diguanyl_cyclase"/>
</dbReference>
<organism evidence="2 3">
    <name type="scientific">Perkinsus olseni</name>
    <name type="common">Perkinsus atlanticus</name>
    <dbReference type="NCBI Taxonomy" id="32597"/>
    <lineage>
        <taxon>Eukaryota</taxon>
        <taxon>Sar</taxon>
        <taxon>Alveolata</taxon>
        <taxon>Perkinsozoa</taxon>
        <taxon>Perkinsea</taxon>
        <taxon>Perkinsida</taxon>
        <taxon>Perkinsidae</taxon>
        <taxon>Perkinsus</taxon>
    </lineage>
</organism>
<dbReference type="Gene3D" id="3.10.10.10">
    <property type="entry name" value="HIV Type 1 Reverse Transcriptase, subunit A, domain 1"/>
    <property type="match status" value="1"/>
</dbReference>
<dbReference type="InterPro" id="IPR021109">
    <property type="entry name" value="Peptidase_aspartic_dom_sf"/>
</dbReference>
<dbReference type="InterPro" id="IPR043502">
    <property type="entry name" value="DNA/RNA_pol_sf"/>
</dbReference>
<dbReference type="PANTHER" id="PTHR33064">
    <property type="entry name" value="POL PROTEIN"/>
    <property type="match status" value="1"/>
</dbReference>
<sequence>MYEWRFPGKNPACTTTPTWFKEKMKNSKSADADSKKEGQQAPMFMADDHQQDILAVPAIRSRVHPHGEGAPTDIVVGVDTLCECNLIDSSLVKSCELVEGDTIPKLAGFRGNEFQPTEKVIVHLSIGDRQMRVKALAIDMASLCIDMAMVLGAESMRNMHATISMGDATFKIGMLDVSVPIVQMRRKENPGMPFLSCGLSARSSEEVEQIKAMTDAELEKKASDYLQSINYKAPKMEFAVPQEHSDGLYQCDAPFNIPSGLVPGVKHKIDKEVKAGHWKEVPRSNALWISPAFAKGKGRQIQEGEYCGYEEARILIDLRRLNSLVDDSCWFSCIDIDSAFESLEVTEEGSNLLCFNIMGKVYKSMVALQGFSYSAMCWTYHLRHGLQAALGANFTDMCAIFVDDILVFGKTYDQCMARRRVICAVLRALKKKISTKTPATVTTHIDCVGLEWSSDGVKLNKENEATLRTALTTTPKSGAQLRRLLGSVNFAQGAFPYLEKRSDLSSAKKTLFALVDVKPFRLTQEGRQALAVLANAYGNAPLALHSYDICDAAASHMSSSALWLRRRLHHCHHYHLPLPRFEPGTIVMQAGSSTNSAITITYSDLRISPPPLLVVSVVIPVPRDSKHEWSQVESVGYRMGGTLLDFSRSLIGE</sequence>
<feature type="domain" description="Reverse transcriptase" evidence="1">
    <location>
        <begin position="308"/>
        <end position="435"/>
    </location>
</feature>
<proteinExistence type="predicted"/>
<comment type="caution">
    <text evidence="2">The sequence shown here is derived from an EMBL/GenBank/DDBJ whole genome shotgun (WGS) entry which is preliminary data.</text>
</comment>
<evidence type="ECO:0000313" key="3">
    <source>
        <dbReference type="Proteomes" id="UP000541610"/>
    </source>
</evidence>
<evidence type="ECO:0000259" key="1">
    <source>
        <dbReference type="Pfam" id="PF00078"/>
    </source>
</evidence>
<dbReference type="PANTHER" id="PTHR33064:SF37">
    <property type="entry name" value="RIBONUCLEASE H"/>
    <property type="match status" value="1"/>
</dbReference>
<dbReference type="InterPro" id="IPR051320">
    <property type="entry name" value="Viral_Replic_Matur_Polypro"/>
</dbReference>
<dbReference type="SUPFAM" id="SSF56672">
    <property type="entry name" value="DNA/RNA polymerases"/>
    <property type="match status" value="1"/>
</dbReference>
<protein>
    <recommendedName>
        <fullName evidence="1">Reverse transcriptase domain-containing protein</fullName>
    </recommendedName>
</protein>
<dbReference type="AlphaFoldDB" id="A0A7J6P1L1"/>
<name>A0A7J6P1L1_PEROL</name>
<evidence type="ECO:0000313" key="2">
    <source>
        <dbReference type="EMBL" id="KAF4689707.1"/>
    </source>
</evidence>
<dbReference type="Gene3D" id="3.30.70.270">
    <property type="match status" value="1"/>
</dbReference>